<dbReference type="InterPro" id="IPR008670">
    <property type="entry name" value="CoA_reduct_LuxC"/>
</dbReference>
<accession>A0ABY7ARR3</accession>
<organism evidence="2 3">
    <name type="scientific">Catenovulum adriaticum</name>
    <dbReference type="NCBI Taxonomy" id="2984846"/>
    <lineage>
        <taxon>Bacteria</taxon>
        <taxon>Pseudomonadati</taxon>
        <taxon>Pseudomonadota</taxon>
        <taxon>Gammaproteobacteria</taxon>
        <taxon>Alteromonadales</taxon>
        <taxon>Alteromonadaceae</taxon>
        <taxon>Catenovulum</taxon>
    </lineage>
</organism>
<sequence>MTHLLKFTEQVKWHIKPANQQDMAQVIAPWHPLVCESVSGFSAFVLKQTELRQYPEIIALAYWFRASHINQLKQSATEKLSNTQNLTPASGKVFHIAPANVDTVFLYSVFLSVLAGNQNIVRVSERSGDITWLLIELLKHYLNTPKGLILKPLISINQYSAQLEGVTEQLSHWCDLRVIWGGDNAIDAISKIAPQTKQICFPDRYSVAVISLDINSDIKSAAQALLTDVLPFNQQACSSPKAIYWLNTEQNIQQTFWQTVKTLLNNTEHQLGLSNKVEQHILLQKLAAAYAIELNENCGNKVASFAKIQSIGPIGHCKVKNLTANMLAEHSGNGLVFEVDIESTNEIPYAEKLQGISYAGEQNLGSLKFQGLHKRTVPLGKALEFNPTWDGVDLIQTFLWVKSPVDKI</sequence>
<reference evidence="2" key="1">
    <citation type="submission" date="2022-10" db="EMBL/GenBank/DDBJ databases">
        <title>Catenovulum adriacola sp. nov. isolated in the Harbour of Susak.</title>
        <authorList>
            <person name="Schoch T."/>
            <person name="Reich S.J."/>
            <person name="Stoeferle S."/>
            <person name="Flaiz M."/>
            <person name="Kazda M."/>
            <person name="Riedel C.U."/>
            <person name="Duerre P."/>
        </authorList>
    </citation>
    <scope>NUCLEOTIDE SEQUENCE</scope>
    <source>
        <strain evidence="2">TS8</strain>
    </source>
</reference>
<dbReference type="Pfam" id="PF05893">
    <property type="entry name" value="LuxC"/>
    <property type="match status" value="1"/>
</dbReference>
<name>A0ABY7ARR3_9ALTE</name>
<evidence type="ECO:0000256" key="1">
    <source>
        <dbReference type="ARBA" id="ARBA00022857"/>
    </source>
</evidence>
<protein>
    <recommendedName>
        <fullName evidence="4">Long-chain-fatty-acyl-CoA reductase</fullName>
    </recommendedName>
</protein>
<evidence type="ECO:0000313" key="2">
    <source>
        <dbReference type="EMBL" id="WAJ71044.1"/>
    </source>
</evidence>
<keyword evidence="1" id="KW-0521">NADP</keyword>
<dbReference type="RefSeq" id="WP_268075508.1">
    <property type="nucleotide sequence ID" value="NZ_CP109965.1"/>
</dbReference>
<dbReference type="Proteomes" id="UP001163726">
    <property type="component" value="Chromosome"/>
</dbReference>
<evidence type="ECO:0000313" key="3">
    <source>
        <dbReference type="Proteomes" id="UP001163726"/>
    </source>
</evidence>
<dbReference type="InterPro" id="IPR016161">
    <property type="entry name" value="Ald_DH/histidinol_DH"/>
</dbReference>
<dbReference type="SUPFAM" id="SSF53720">
    <property type="entry name" value="ALDH-like"/>
    <property type="match status" value="1"/>
</dbReference>
<evidence type="ECO:0008006" key="4">
    <source>
        <dbReference type="Google" id="ProtNLM"/>
    </source>
</evidence>
<proteinExistence type="predicted"/>
<keyword evidence="3" id="KW-1185">Reference proteome</keyword>
<gene>
    <name evidence="2" type="ORF">OLW01_04365</name>
</gene>
<dbReference type="EMBL" id="CP109965">
    <property type="protein sequence ID" value="WAJ71044.1"/>
    <property type="molecule type" value="Genomic_DNA"/>
</dbReference>